<feature type="compositionally biased region" description="Low complexity" evidence="1">
    <location>
        <begin position="98"/>
        <end position="120"/>
    </location>
</feature>
<dbReference type="EMBL" id="MF189175">
    <property type="protein sequence ID" value="ASR80505.1"/>
    <property type="molecule type" value="Genomic_DNA"/>
</dbReference>
<organism evidence="2 3">
    <name type="scientific">Arthrobacter phage Tribby</name>
    <dbReference type="NCBI Taxonomy" id="2024279"/>
    <lineage>
        <taxon>Viruses</taxon>
        <taxon>Duplodnaviria</taxon>
        <taxon>Heunggongvirae</taxon>
        <taxon>Uroviricota</taxon>
        <taxon>Caudoviricetes</taxon>
        <taxon>Mudcatvirus</taxon>
        <taxon>Mudcatvirus tribby</taxon>
    </lineage>
</organism>
<protein>
    <submittedName>
        <fullName evidence="2">Uncharacterized protein</fullName>
    </submittedName>
</protein>
<sequence>MSEENAVRVDYQGNSNKAKQEQLSAEKENKDERVKLDPIAKGVQRKKPLGRKIAETFKGDDAESIGTYILFDVVIPAAKNMFADALVQGVERALFGESNTGRRSGSYRSGSMGSSNNGPSKYQSPFQKMQQSPQSNNVPRNWSNQGRRTHDFDEILLPNRGIAEKVLDALAEKIDKFDVASVADLLDLVDVSSNYVDNKYGWTRQSFVGADIILARNGYILDLPRPIALD</sequence>
<evidence type="ECO:0000256" key="1">
    <source>
        <dbReference type="SAM" id="MobiDB-lite"/>
    </source>
</evidence>
<gene>
    <name evidence="2" type="ORF">SEA_TRIBBY_54</name>
</gene>
<accession>A0A222Z9Y6</accession>
<proteinExistence type="predicted"/>
<evidence type="ECO:0000313" key="2">
    <source>
        <dbReference type="EMBL" id="ASR80505.1"/>
    </source>
</evidence>
<feature type="region of interest" description="Disordered" evidence="1">
    <location>
        <begin position="98"/>
        <end position="145"/>
    </location>
</feature>
<reference evidence="2 3" key="1">
    <citation type="submission" date="2017-06" db="EMBL/GenBank/DDBJ databases">
        <authorList>
            <person name="Liotta M."/>
            <person name="Carduner K."/>
            <person name="Francomacaro L."/>
            <person name="Gutkin P."/>
            <person name="Kremp M."/>
            <person name="Marcotte E."/>
            <person name="McAuley E."/>
            <person name="Otto L."/>
            <person name="Pizzorno M."/>
            <person name="Stowe E."/>
            <person name="Krukonis G."/>
            <person name="Klyczek K."/>
            <person name="Garlena R.A."/>
            <person name="Russell D.A."/>
            <person name="Pope W.H."/>
            <person name="Jacobs-Sera D."/>
            <person name="Hendrix R.W."/>
            <person name="Hatfull G.F."/>
        </authorList>
    </citation>
    <scope>NUCLEOTIDE SEQUENCE [LARGE SCALE GENOMIC DNA]</scope>
</reference>
<keyword evidence="3" id="KW-1185">Reference proteome</keyword>
<feature type="region of interest" description="Disordered" evidence="1">
    <location>
        <begin position="1"/>
        <end position="38"/>
    </location>
</feature>
<evidence type="ECO:0000313" key="3">
    <source>
        <dbReference type="Proteomes" id="UP000221847"/>
    </source>
</evidence>
<name>A0A222Z9Y6_9CAUD</name>
<dbReference type="Proteomes" id="UP000221847">
    <property type="component" value="Segment"/>
</dbReference>
<feature type="compositionally biased region" description="Polar residues" evidence="1">
    <location>
        <begin position="121"/>
        <end position="145"/>
    </location>
</feature>
<feature type="compositionally biased region" description="Basic and acidic residues" evidence="1">
    <location>
        <begin position="18"/>
        <end position="38"/>
    </location>
</feature>